<feature type="transmembrane region" description="Helical" evidence="1">
    <location>
        <begin position="335"/>
        <end position="352"/>
    </location>
</feature>
<dbReference type="EMBL" id="BAAAPO010000008">
    <property type="protein sequence ID" value="GAA1782839.1"/>
    <property type="molecule type" value="Genomic_DNA"/>
</dbReference>
<feature type="transmembrane region" description="Helical" evidence="1">
    <location>
        <begin position="276"/>
        <end position="294"/>
    </location>
</feature>
<protein>
    <submittedName>
        <fullName evidence="4">SGNH hydrolase domain-containing protein</fullName>
    </submittedName>
</protein>
<keyword evidence="1" id="KW-0812">Transmembrane</keyword>
<dbReference type="InterPro" id="IPR050879">
    <property type="entry name" value="Acyltransferase_3"/>
</dbReference>
<gene>
    <name evidence="4" type="ORF">GCM10009811_05360</name>
</gene>
<accession>A0ABP4XHG9</accession>
<keyword evidence="4" id="KW-0378">Hydrolase</keyword>
<name>A0ABP4XHG9_9MICO</name>
<feature type="transmembrane region" description="Helical" evidence="1">
    <location>
        <begin position="190"/>
        <end position="209"/>
    </location>
</feature>
<reference evidence="5" key="1">
    <citation type="journal article" date="2019" name="Int. J. Syst. Evol. Microbiol.">
        <title>The Global Catalogue of Microorganisms (GCM) 10K type strain sequencing project: providing services to taxonomists for standard genome sequencing and annotation.</title>
        <authorList>
            <consortium name="The Broad Institute Genomics Platform"/>
            <consortium name="The Broad Institute Genome Sequencing Center for Infectious Disease"/>
            <person name="Wu L."/>
            <person name="Ma J."/>
        </authorList>
    </citation>
    <scope>NUCLEOTIDE SEQUENCE [LARGE SCALE GENOMIC DNA]</scope>
    <source>
        <strain evidence="5">JCM 15592</strain>
    </source>
</reference>
<feature type="transmembrane region" description="Helical" evidence="1">
    <location>
        <begin position="162"/>
        <end position="178"/>
    </location>
</feature>
<comment type="caution">
    <text evidence="4">The sequence shown here is derived from an EMBL/GenBank/DDBJ whole genome shotgun (WGS) entry which is preliminary data.</text>
</comment>
<feature type="transmembrane region" description="Helical" evidence="1">
    <location>
        <begin position="46"/>
        <end position="69"/>
    </location>
</feature>
<dbReference type="PANTHER" id="PTHR23028">
    <property type="entry name" value="ACETYLTRANSFERASE"/>
    <property type="match status" value="1"/>
</dbReference>
<keyword evidence="1" id="KW-0472">Membrane</keyword>
<evidence type="ECO:0000259" key="3">
    <source>
        <dbReference type="Pfam" id="PF19040"/>
    </source>
</evidence>
<organism evidence="4 5">
    <name type="scientific">Nostocoides veronense</name>
    <dbReference type="NCBI Taxonomy" id="330836"/>
    <lineage>
        <taxon>Bacteria</taxon>
        <taxon>Bacillati</taxon>
        <taxon>Actinomycetota</taxon>
        <taxon>Actinomycetes</taxon>
        <taxon>Micrococcales</taxon>
        <taxon>Intrasporangiaceae</taxon>
        <taxon>Nostocoides</taxon>
    </lineage>
</organism>
<sequence>MSTALAASPAPAPAGAQPKGFRPDVEGLRAIAVLTVMWYHARLPGLSGGFAGVDIFFVISGFLITGQLVREVEREGRVSLPRFYARRAKRLFPAAATVLVTTAILTSTLLSRVDREDFGGDIMAAAAYVVNWRLASRSVDYLAEDVGASPVQHFWSLAVEEQFYIVWPLLIVLLAFVIRRGHIATRPGLALGLAAITIPSLAWSIHLTATAPARAYFVTTTRLWELGVGALVAVGVPVWQRLRPAYGSALAWGGLALLTVGLFLQSTSTPWPGSAALVPTVGAGLVILGGFTAGPEGPARFLGTRWPVAIGALSYSLYLWHWPLVVIADHLTDRSRLWAAVAVAFSAIPAWATHKYIENPVRYHPRVSASAKVALLVGLACSLLGVAAGAATYAAARVGGVKVAASGADVQGAKDLLERAKNPSTLNDPALGITPDPLKAVDDVPKAHLDECQATIDAVEVKTCEYGDLTSPTRVAVVGDSKMLQWMPALEPIATRNRWHLVLYIKSTCAYADVVFDQDGKDYTSCRLWGEEVHKRLVADPPALMITSSLRPWAWVNGQRNEAELAAGYVRWWKDLQAPVIAIADNPYPGKEVYSCVAEHPKTYMDACSVPSGPGRGTPSMAAAVEQVKTARLVSMNDLVCPGDRCWPVIGNVLVYRSGSHITATYVASLTDMLEARLLRAAEELGITD</sequence>
<evidence type="ECO:0000313" key="4">
    <source>
        <dbReference type="EMBL" id="GAA1782839.1"/>
    </source>
</evidence>
<feature type="domain" description="Acyltransferase 3" evidence="2">
    <location>
        <begin position="24"/>
        <end position="349"/>
    </location>
</feature>
<keyword evidence="5" id="KW-1185">Reference proteome</keyword>
<keyword evidence="1" id="KW-1133">Transmembrane helix</keyword>
<proteinExistence type="predicted"/>
<feature type="transmembrane region" description="Helical" evidence="1">
    <location>
        <begin position="246"/>
        <end position="264"/>
    </location>
</feature>
<feature type="transmembrane region" description="Helical" evidence="1">
    <location>
        <begin position="306"/>
        <end position="323"/>
    </location>
</feature>
<dbReference type="Pfam" id="PF19040">
    <property type="entry name" value="SGNH"/>
    <property type="match status" value="1"/>
</dbReference>
<evidence type="ECO:0000256" key="1">
    <source>
        <dbReference type="SAM" id="Phobius"/>
    </source>
</evidence>
<dbReference type="InterPro" id="IPR043968">
    <property type="entry name" value="SGNH"/>
</dbReference>
<dbReference type="GO" id="GO:0016787">
    <property type="term" value="F:hydrolase activity"/>
    <property type="evidence" value="ECO:0007669"/>
    <property type="project" value="UniProtKB-KW"/>
</dbReference>
<evidence type="ECO:0000259" key="2">
    <source>
        <dbReference type="Pfam" id="PF01757"/>
    </source>
</evidence>
<dbReference type="RefSeq" id="WP_344080914.1">
    <property type="nucleotide sequence ID" value="NZ_BAAAPO010000008.1"/>
</dbReference>
<evidence type="ECO:0000313" key="5">
    <source>
        <dbReference type="Proteomes" id="UP001499938"/>
    </source>
</evidence>
<feature type="transmembrane region" description="Helical" evidence="1">
    <location>
        <begin position="90"/>
        <end position="110"/>
    </location>
</feature>
<dbReference type="InterPro" id="IPR002656">
    <property type="entry name" value="Acyl_transf_3_dom"/>
</dbReference>
<feature type="domain" description="SGNH" evidence="3">
    <location>
        <begin position="458"/>
        <end position="675"/>
    </location>
</feature>
<dbReference type="Proteomes" id="UP001499938">
    <property type="component" value="Unassembled WGS sequence"/>
</dbReference>
<dbReference type="PANTHER" id="PTHR23028:SF53">
    <property type="entry name" value="ACYL_TRANSF_3 DOMAIN-CONTAINING PROTEIN"/>
    <property type="match status" value="1"/>
</dbReference>
<dbReference type="Pfam" id="PF01757">
    <property type="entry name" value="Acyl_transf_3"/>
    <property type="match status" value="1"/>
</dbReference>
<feature type="transmembrane region" description="Helical" evidence="1">
    <location>
        <begin position="221"/>
        <end position="239"/>
    </location>
</feature>
<feature type="transmembrane region" description="Helical" evidence="1">
    <location>
        <begin position="373"/>
        <end position="396"/>
    </location>
</feature>